<dbReference type="RefSeq" id="WP_188026517.1">
    <property type="nucleotide sequence ID" value="NZ_JACHGR010000005.1"/>
</dbReference>
<gene>
    <name evidence="1" type="ORF">HNR75_001688</name>
</gene>
<proteinExistence type="predicted"/>
<dbReference type="EMBL" id="JACHGR010000005">
    <property type="protein sequence ID" value="MBB6055770.1"/>
    <property type="molecule type" value="Genomic_DNA"/>
</dbReference>
<name>A0A841GLW0_9GAMM</name>
<organism evidence="1 2">
    <name type="scientific">Tolumonas osonensis</name>
    <dbReference type="NCBI Taxonomy" id="675874"/>
    <lineage>
        <taxon>Bacteria</taxon>
        <taxon>Pseudomonadati</taxon>
        <taxon>Pseudomonadota</taxon>
        <taxon>Gammaproteobacteria</taxon>
        <taxon>Aeromonadales</taxon>
        <taxon>Aeromonadaceae</taxon>
        <taxon>Tolumonas</taxon>
    </lineage>
</organism>
<dbReference type="Proteomes" id="UP000585721">
    <property type="component" value="Unassembled WGS sequence"/>
</dbReference>
<comment type="caution">
    <text evidence="1">The sequence shown here is derived from an EMBL/GenBank/DDBJ whole genome shotgun (WGS) entry which is preliminary data.</text>
</comment>
<evidence type="ECO:0000313" key="1">
    <source>
        <dbReference type="EMBL" id="MBB6055770.1"/>
    </source>
</evidence>
<protein>
    <submittedName>
        <fullName evidence="1">Uncharacterized protein</fullName>
    </submittedName>
</protein>
<dbReference type="AlphaFoldDB" id="A0A841GLW0"/>
<sequence>MSGAKQQYDELIALRAWDKETQIRFFLEYAEEYQLSAHFLSFLAQKPVATVKTLTRSDNYSTEQLIEILSKNEAITRIIREQAMTTPISNPWTERIMLACIAEWMSISVEPDNALQLRELLTYFNEKHAYFLRAMNKTTIDANDEVSDKYRFGARG</sequence>
<keyword evidence="2" id="KW-1185">Reference proteome</keyword>
<reference evidence="1 2" key="1">
    <citation type="submission" date="2020-08" db="EMBL/GenBank/DDBJ databases">
        <title>Genomic Encyclopedia of Type Strains, Phase IV (KMG-IV): sequencing the most valuable type-strain genomes for metagenomic binning, comparative biology and taxonomic classification.</title>
        <authorList>
            <person name="Goeker M."/>
        </authorList>
    </citation>
    <scope>NUCLEOTIDE SEQUENCE [LARGE SCALE GENOMIC DNA]</scope>
    <source>
        <strain evidence="1 2">DSM 22975</strain>
    </source>
</reference>
<evidence type="ECO:0000313" key="2">
    <source>
        <dbReference type="Proteomes" id="UP000585721"/>
    </source>
</evidence>
<accession>A0A841GLW0</accession>